<keyword evidence="3" id="KW-1185">Reference proteome</keyword>
<organism evidence="2 3">
    <name type="scientific">Arthrobacter ulcerisalmonis</name>
    <dbReference type="NCBI Taxonomy" id="2483813"/>
    <lineage>
        <taxon>Bacteria</taxon>
        <taxon>Bacillati</taxon>
        <taxon>Actinomycetota</taxon>
        <taxon>Actinomycetes</taxon>
        <taxon>Micrococcales</taxon>
        <taxon>Micrococcaceae</taxon>
        <taxon>Arthrobacter</taxon>
    </lineage>
</organism>
<accession>A0A3P5XNI9</accession>
<dbReference type="EMBL" id="UXAU01000036">
    <property type="protein sequence ID" value="VDC30295.1"/>
    <property type="molecule type" value="Genomic_DNA"/>
</dbReference>
<dbReference type="OrthoDB" id="4935733at2"/>
<evidence type="ECO:0000313" key="3">
    <source>
        <dbReference type="Proteomes" id="UP000280861"/>
    </source>
</evidence>
<feature type="transmembrane region" description="Helical" evidence="1">
    <location>
        <begin position="20"/>
        <end position="45"/>
    </location>
</feature>
<gene>
    <name evidence="2" type="ORF">PSET11_02455</name>
</gene>
<reference evidence="2 3" key="1">
    <citation type="submission" date="2018-11" db="EMBL/GenBank/DDBJ databases">
        <authorList>
            <person name="Criscuolo A."/>
        </authorList>
    </citation>
    <scope>NUCLEOTIDE SEQUENCE [LARGE SCALE GENOMIC DNA]</scope>
    <source>
        <strain evidence="2">AT11b</strain>
    </source>
</reference>
<name>A0A3P5XNI9_9MICC</name>
<dbReference type="Proteomes" id="UP000280861">
    <property type="component" value="Unassembled WGS sequence"/>
</dbReference>
<evidence type="ECO:0000256" key="1">
    <source>
        <dbReference type="SAM" id="Phobius"/>
    </source>
</evidence>
<keyword evidence="1" id="KW-0812">Transmembrane</keyword>
<keyword evidence="1" id="KW-0472">Membrane</keyword>
<proteinExistence type="predicted"/>
<keyword evidence="1" id="KW-1133">Transmembrane helix</keyword>
<dbReference type="AlphaFoldDB" id="A0A3P5XNI9"/>
<sequence>MPDPSTLASGLTYTGTLAVALLMFLFQLTSFAILLAFVGTVRLLAYAVRTITPQAAQANGTAEGLIDTLPVRI</sequence>
<protein>
    <submittedName>
        <fullName evidence="2">Uncharacterized protein</fullName>
    </submittedName>
</protein>
<dbReference type="RefSeq" id="WP_124092576.1">
    <property type="nucleotide sequence ID" value="NZ_JBHTHK010000002.1"/>
</dbReference>
<evidence type="ECO:0000313" key="2">
    <source>
        <dbReference type="EMBL" id="VDC30295.1"/>
    </source>
</evidence>